<protein>
    <recommendedName>
        <fullName evidence="4">Lipoprotein</fullName>
    </recommendedName>
</protein>
<evidence type="ECO:0000313" key="2">
    <source>
        <dbReference type="EMBL" id="UYV97482.1"/>
    </source>
</evidence>
<dbReference type="RefSeq" id="WP_139126894.1">
    <property type="nucleotide sequence ID" value="NZ_BDMH01000033.1"/>
</dbReference>
<dbReference type="AlphaFoldDB" id="A0AAX3EHB2"/>
<name>A0AAX3EHB2_PAEUR</name>
<evidence type="ECO:0000256" key="1">
    <source>
        <dbReference type="SAM" id="SignalP"/>
    </source>
</evidence>
<gene>
    <name evidence="2" type="ORF">NL394_21045</name>
</gene>
<sequence>MNFIQISKQRPLATIACIAMLTGCAGTSALSDEPVNPDKSARVQLDYNASLITFPVEQYQISNSDWSVVSEAREIILNQCMTKGGFAPDPERAASISEDRNFGIWNVERTRLYGFSIPGVDTTSDNVAPKPPGWGDARDKCVQQEAGRLAEVSPADPTVNPSIADKIQHQSLALASKDPAWRDVREEWWTCLRGRGLEPRTGEQEWSSKQALDLAVRSSKDASAPPSNEESIRVATLEAECNQSARMTQRLGDIQASYQLPLIAKNQAALNEVKSEEAKLVATARQFVLSNQ</sequence>
<feature type="signal peptide" evidence="1">
    <location>
        <begin position="1"/>
        <end position="31"/>
    </location>
</feature>
<reference evidence="2" key="1">
    <citation type="submission" date="2022-07" db="EMBL/GenBank/DDBJ databases">
        <authorList>
            <person name="Wu T."/>
        </authorList>
    </citation>
    <scope>NUCLEOTIDE SEQUENCE</scope>
    <source>
        <strain evidence="2">SD-1</strain>
    </source>
</reference>
<accession>A0AAX3EHB2</accession>
<evidence type="ECO:0008006" key="4">
    <source>
        <dbReference type="Google" id="ProtNLM"/>
    </source>
</evidence>
<proteinExistence type="predicted"/>
<keyword evidence="3" id="KW-1185">Reference proteome</keyword>
<dbReference type="Proteomes" id="UP001163293">
    <property type="component" value="Chromosome"/>
</dbReference>
<evidence type="ECO:0000313" key="3">
    <source>
        <dbReference type="Proteomes" id="UP001163293"/>
    </source>
</evidence>
<keyword evidence="1" id="KW-0732">Signal</keyword>
<organism evidence="2 3">
    <name type="scientific">Paenarthrobacter ureafaciens</name>
    <dbReference type="NCBI Taxonomy" id="37931"/>
    <lineage>
        <taxon>Bacteria</taxon>
        <taxon>Bacillati</taxon>
        <taxon>Actinomycetota</taxon>
        <taxon>Actinomycetes</taxon>
        <taxon>Micrococcales</taxon>
        <taxon>Micrococcaceae</taxon>
        <taxon>Paenarthrobacter</taxon>
    </lineage>
</organism>
<dbReference type="EMBL" id="CP101185">
    <property type="protein sequence ID" value="UYV97482.1"/>
    <property type="molecule type" value="Genomic_DNA"/>
</dbReference>
<feature type="chain" id="PRO_5043903882" description="Lipoprotein" evidence="1">
    <location>
        <begin position="32"/>
        <end position="292"/>
    </location>
</feature>